<sequence length="260" mass="29719">MMRNKHIKNLSIWIVALVLTIPVQLSAQEKEDPIKILFVGNSFTYFWNMPQLVDAMAETQGVDISAHQSTVGGSNLEQHWKSEKGTVTRQLLEEKEWDYVVFGDHSLSTIDTPERFKEYGSKFAELVRSKGAEPIFYMTWAYKSNPLMQETITKGYMDLATSLNAKVLPVGPVYMKARTARPDLEFYFDDKHPSSDGTYLIALTITKLLTGKSILEVPDRLITKDANDEKLYLSFVLPTTGDFLRQLVDEMNFEPYKTQK</sequence>
<organism evidence="1 2">
    <name type="scientific">Flagellimonas chongwuensis</name>
    <dbReference type="NCBI Taxonomy" id="2697365"/>
    <lineage>
        <taxon>Bacteria</taxon>
        <taxon>Pseudomonadati</taxon>
        <taxon>Bacteroidota</taxon>
        <taxon>Flavobacteriia</taxon>
        <taxon>Flavobacteriales</taxon>
        <taxon>Flavobacteriaceae</taxon>
        <taxon>Flagellimonas</taxon>
    </lineage>
</organism>
<gene>
    <name evidence="1" type="ORF">GUA46_10220</name>
</gene>
<dbReference type="AlphaFoldDB" id="A0A850NFY2"/>
<proteinExistence type="predicted"/>
<dbReference type="Gene3D" id="3.40.50.1110">
    <property type="entry name" value="SGNH hydrolase"/>
    <property type="match status" value="1"/>
</dbReference>
<evidence type="ECO:0000313" key="1">
    <source>
        <dbReference type="EMBL" id="NVN18719.1"/>
    </source>
</evidence>
<dbReference type="Proteomes" id="UP000558089">
    <property type="component" value="Unassembled WGS sequence"/>
</dbReference>
<keyword evidence="2" id="KW-1185">Reference proteome</keyword>
<dbReference type="InterPro" id="IPR036514">
    <property type="entry name" value="SGNH_hydro_sf"/>
</dbReference>
<reference evidence="1 2" key="1">
    <citation type="submission" date="2020-01" db="EMBL/GenBank/DDBJ databases">
        <title>Draft Genome Analysis of Muricauda sp. HICW Isolated from coastal seawater of PR China.</title>
        <authorList>
            <person name="Chen M.-X."/>
        </authorList>
    </citation>
    <scope>NUCLEOTIDE SEQUENCE [LARGE SCALE GENOMIC DNA]</scope>
    <source>
        <strain evidence="1 2">HICW</strain>
    </source>
</reference>
<dbReference type="SUPFAM" id="SSF52266">
    <property type="entry name" value="SGNH hydrolase"/>
    <property type="match status" value="1"/>
</dbReference>
<dbReference type="GO" id="GO:0016788">
    <property type="term" value="F:hydrolase activity, acting on ester bonds"/>
    <property type="evidence" value="ECO:0007669"/>
    <property type="project" value="UniProtKB-ARBA"/>
</dbReference>
<dbReference type="EMBL" id="WYET01000004">
    <property type="protein sequence ID" value="NVN18719.1"/>
    <property type="molecule type" value="Genomic_DNA"/>
</dbReference>
<accession>A0A850NFY2</accession>
<evidence type="ECO:0008006" key="3">
    <source>
        <dbReference type="Google" id="ProtNLM"/>
    </source>
</evidence>
<protein>
    <recommendedName>
        <fullName evidence="3">SGNH/GDSL hydrolase family protein</fullName>
    </recommendedName>
</protein>
<name>A0A850NFY2_9FLAO</name>
<comment type="caution">
    <text evidence="1">The sequence shown here is derived from an EMBL/GenBank/DDBJ whole genome shotgun (WGS) entry which is preliminary data.</text>
</comment>
<evidence type="ECO:0000313" key="2">
    <source>
        <dbReference type="Proteomes" id="UP000558089"/>
    </source>
</evidence>